<dbReference type="PANTHER" id="PTHR35371:SF1">
    <property type="entry name" value="BLR7753 PROTEIN"/>
    <property type="match status" value="1"/>
</dbReference>
<dbReference type="EMBL" id="VFQX01000051">
    <property type="protein sequence ID" value="KAF0974687.1"/>
    <property type="molecule type" value="Genomic_DNA"/>
</dbReference>
<keyword evidence="8" id="KW-1185">Reference proteome</keyword>
<feature type="transmembrane region" description="Helical" evidence="6">
    <location>
        <begin position="205"/>
        <end position="223"/>
    </location>
</feature>
<dbReference type="Gene3D" id="1.20.120.550">
    <property type="entry name" value="Membrane associated eicosanoid/glutathione metabolism-like domain"/>
    <property type="match status" value="1"/>
</dbReference>
<dbReference type="Proteomes" id="UP000444721">
    <property type="component" value="Unassembled WGS sequence"/>
</dbReference>
<dbReference type="GeneID" id="68113379"/>
<dbReference type="InterPro" id="IPR023352">
    <property type="entry name" value="MAPEG-like_dom_sf"/>
</dbReference>
<dbReference type="VEuPathDB" id="AmoebaDB:NfTy_077820"/>
<comment type="caution">
    <text evidence="7">The sequence shown here is derived from an EMBL/GenBank/DDBJ whole genome shotgun (WGS) entry which is preliminary data.</text>
</comment>
<feature type="transmembrane region" description="Helical" evidence="6">
    <location>
        <begin position="262"/>
        <end position="281"/>
    </location>
</feature>
<dbReference type="PANTHER" id="PTHR35371">
    <property type="entry name" value="INNER MEMBRANE PROTEIN"/>
    <property type="match status" value="1"/>
</dbReference>
<feature type="transmembrane region" description="Helical" evidence="6">
    <location>
        <begin position="39"/>
        <end position="60"/>
    </location>
</feature>
<dbReference type="VEuPathDB" id="AmoebaDB:FDP41_006161"/>
<dbReference type="VEuPathDB" id="AmoebaDB:NF0122770"/>
<feature type="region of interest" description="Disordered" evidence="5">
    <location>
        <begin position="1"/>
        <end position="29"/>
    </location>
</feature>
<keyword evidence="3 6" id="KW-1133">Transmembrane helix</keyword>
<dbReference type="GO" id="GO:0016020">
    <property type="term" value="C:membrane"/>
    <property type="evidence" value="ECO:0007669"/>
    <property type="project" value="UniProtKB-SubCell"/>
</dbReference>
<organism evidence="7 8">
    <name type="scientific">Naegleria fowleri</name>
    <name type="common">Brain eating amoeba</name>
    <dbReference type="NCBI Taxonomy" id="5763"/>
    <lineage>
        <taxon>Eukaryota</taxon>
        <taxon>Discoba</taxon>
        <taxon>Heterolobosea</taxon>
        <taxon>Tetramitia</taxon>
        <taxon>Eutetramitia</taxon>
        <taxon>Vahlkampfiidae</taxon>
        <taxon>Naegleria</taxon>
    </lineage>
</organism>
<dbReference type="OrthoDB" id="5568734at2759"/>
<evidence type="ECO:0000256" key="3">
    <source>
        <dbReference type="ARBA" id="ARBA00022989"/>
    </source>
</evidence>
<gene>
    <name evidence="7" type="ORF">FDP41_006161</name>
</gene>
<feature type="compositionally biased region" description="Low complexity" evidence="5">
    <location>
        <begin position="8"/>
        <end position="18"/>
    </location>
</feature>
<evidence type="ECO:0000256" key="6">
    <source>
        <dbReference type="SAM" id="Phobius"/>
    </source>
</evidence>
<sequence length="286" mass="32076">MPKKPQDSSSTPPSTTSSVMASEKKLAKDQLSTTRPKNWFKILFSAYVTFTFLTIAFLLIHMAHNYLLYQSPVITQFDSRLKDLWREGRKASPLFTYKFNALPPAIVDPINNVVRIVNQYPFMRDNGIKVPVFPVNEYVTLAITVANIPYIALLIAFAYTMTSKLPVILGQIIEGNGKLDNATPREQQSRMTGFGSRALGAHQNAFEALIGFGIIVAVTLLRIGSNTDSRSLELAASLVKESIFFVIARTIFQVWYPLGLPALVRTIIWAFGWMSVLQLYINNVTY</sequence>
<reference evidence="7 8" key="1">
    <citation type="journal article" date="2019" name="Sci. Rep.">
        <title>Nanopore sequencing improves the draft genome of the human pathogenic amoeba Naegleria fowleri.</title>
        <authorList>
            <person name="Liechti N."/>
            <person name="Schurch N."/>
            <person name="Bruggmann R."/>
            <person name="Wittwer M."/>
        </authorList>
    </citation>
    <scope>NUCLEOTIDE SEQUENCE [LARGE SCALE GENOMIC DNA]</scope>
    <source>
        <strain evidence="7 8">ATCC 30894</strain>
    </source>
</reference>
<dbReference type="OMA" id="IAFAYTM"/>
<evidence type="ECO:0000256" key="2">
    <source>
        <dbReference type="ARBA" id="ARBA00022692"/>
    </source>
</evidence>
<dbReference type="InterPro" id="IPR001129">
    <property type="entry name" value="Membr-assoc_MAPEG"/>
</dbReference>
<dbReference type="Pfam" id="PF01124">
    <property type="entry name" value="MAPEG"/>
    <property type="match status" value="1"/>
</dbReference>
<name>A0A6A5BC70_NAEFO</name>
<evidence type="ECO:0000313" key="7">
    <source>
        <dbReference type="EMBL" id="KAF0974687.1"/>
    </source>
</evidence>
<dbReference type="SUPFAM" id="SSF161084">
    <property type="entry name" value="MAPEG domain-like"/>
    <property type="match status" value="1"/>
</dbReference>
<proteinExistence type="predicted"/>
<accession>A0A6A5BC70</accession>
<evidence type="ECO:0000256" key="5">
    <source>
        <dbReference type="SAM" id="MobiDB-lite"/>
    </source>
</evidence>
<comment type="subcellular location">
    <subcellularLocation>
        <location evidence="1">Membrane</location>
    </subcellularLocation>
</comment>
<evidence type="ECO:0000256" key="1">
    <source>
        <dbReference type="ARBA" id="ARBA00004370"/>
    </source>
</evidence>
<dbReference type="RefSeq" id="XP_044559400.1">
    <property type="nucleotide sequence ID" value="XM_044709766.1"/>
</dbReference>
<keyword evidence="2 6" id="KW-0812">Transmembrane</keyword>
<protein>
    <submittedName>
        <fullName evidence="7">Uncharacterized protein</fullName>
    </submittedName>
</protein>
<feature type="transmembrane region" description="Helical" evidence="6">
    <location>
        <begin position="138"/>
        <end position="159"/>
    </location>
</feature>
<evidence type="ECO:0000313" key="8">
    <source>
        <dbReference type="Proteomes" id="UP000444721"/>
    </source>
</evidence>
<evidence type="ECO:0000256" key="4">
    <source>
        <dbReference type="ARBA" id="ARBA00023136"/>
    </source>
</evidence>
<dbReference type="AlphaFoldDB" id="A0A6A5BC70"/>
<keyword evidence="4 6" id="KW-0472">Membrane</keyword>